<evidence type="ECO:0000313" key="11">
    <source>
        <dbReference type="Proteomes" id="UP000253034"/>
    </source>
</evidence>
<dbReference type="SUPFAM" id="SSF53756">
    <property type="entry name" value="UDP-Glycosyltransferase/glycogen phosphorylase"/>
    <property type="match status" value="1"/>
</dbReference>
<evidence type="ECO:0000259" key="9">
    <source>
        <dbReference type="Pfam" id="PF08323"/>
    </source>
</evidence>
<feature type="domain" description="Glycosyl transferase family 1" evidence="8">
    <location>
        <begin position="300"/>
        <end position="458"/>
    </location>
</feature>
<dbReference type="InterPro" id="IPR013534">
    <property type="entry name" value="Starch_synth_cat_dom"/>
</dbReference>
<dbReference type="AlphaFoldDB" id="A0A369AUB8"/>
<comment type="pathway">
    <text evidence="7">Glycan biosynthesis; glycogen biosynthesis.</text>
</comment>
<proteinExistence type="inferred from homology"/>
<organism evidence="10 11">
    <name type="scientific">Anaerobacterium chartisolvens</name>
    <dbReference type="NCBI Taxonomy" id="1297424"/>
    <lineage>
        <taxon>Bacteria</taxon>
        <taxon>Bacillati</taxon>
        <taxon>Bacillota</taxon>
        <taxon>Clostridia</taxon>
        <taxon>Eubacteriales</taxon>
        <taxon>Oscillospiraceae</taxon>
        <taxon>Anaerobacterium</taxon>
    </lineage>
</organism>
<gene>
    <name evidence="7" type="primary">glgA</name>
    <name evidence="10" type="ORF">DFR58_11927</name>
</gene>
<accession>A0A369AUB8</accession>
<evidence type="ECO:0000256" key="3">
    <source>
        <dbReference type="ARBA" id="ARBA00010281"/>
    </source>
</evidence>
<dbReference type="Pfam" id="PF00534">
    <property type="entry name" value="Glycos_transf_1"/>
    <property type="match status" value="1"/>
</dbReference>
<evidence type="ECO:0000256" key="6">
    <source>
        <dbReference type="ARBA" id="ARBA00023056"/>
    </source>
</evidence>
<dbReference type="RefSeq" id="WP_114298722.1">
    <property type="nucleotide sequence ID" value="NZ_QPJT01000019.1"/>
</dbReference>
<comment type="caution">
    <text evidence="10">The sequence shown here is derived from an EMBL/GenBank/DDBJ whole genome shotgun (WGS) entry which is preliminary data.</text>
</comment>
<evidence type="ECO:0000313" key="10">
    <source>
        <dbReference type="EMBL" id="RCX12970.1"/>
    </source>
</evidence>
<dbReference type="Gene3D" id="3.40.50.2000">
    <property type="entry name" value="Glycogen Phosphorylase B"/>
    <property type="match status" value="2"/>
</dbReference>
<comment type="similarity">
    <text evidence="3 7">Belongs to the glycosyltransferase 1 family. Bacterial/plant glycogen synthase subfamily.</text>
</comment>
<reference evidence="10 11" key="1">
    <citation type="submission" date="2018-07" db="EMBL/GenBank/DDBJ databases">
        <title>Genomic Encyclopedia of Type Strains, Phase IV (KMG-IV): sequencing the most valuable type-strain genomes for metagenomic binning, comparative biology and taxonomic classification.</title>
        <authorList>
            <person name="Goeker M."/>
        </authorList>
    </citation>
    <scope>NUCLEOTIDE SEQUENCE [LARGE SCALE GENOMIC DNA]</scope>
    <source>
        <strain evidence="10 11">DSM 27016</strain>
    </source>
</reference>
<keyword evidence="5 7" id="KW-0808">Transferase</keyword>
<comment type="catalytic activity">
    <reaction evidence="1 7">
        <text>[(1-&gt;4)-alpha-D-glucosyl](n) + ADP-alpha-D-glucose = [(1-&gt;4)-alpha-D-glucosyl](n+1) + ADP + H(+)</text>
        <dbReference type="Rhea" id="RHEA:18189"/>
        <dbReference type="Rhea" id="RHEA-COMP:9584"/>
        <dbReference type="Rhea" id="RHEA-COMP:9587"/>
        <dbReference type="ChEBI" id="CHEBI:15378"/>
        <dbReference type="ChEBI" id="CHEBI:15444"/>
        <dbReference type="ChEBI" id="CHEBI:57498"/>
        <dbReference type="ChEBI" id="CHEBI:456216"/>
        <dbReference type="EC" id="2.4.1.21"/>
    </reaction>
</comment>
<evidence type="ECO:0000259" key="8">
    <source>
        <dbReference type="Pfam" id="PF00534"/>
    </source>
</evidence>
<dbReference type="InterPro" id="IPR011835">
    <property type="entry name" value="GS/SS"/>
</dbReference>
<evidence type="ECO:0000256" key="7">
    <source>
        <dbReference type="HAMAP-Rule" id="MF_00484"/>
    </source>
</evidence>
<dbReference type="NCBIfam" id="NF001898">
    <property type="entry name" value="PRK00654.1-1"/>
    <property type="match status" value="1"/>
</dbReference>
<dbReference type="EMBL" id="QPJT01000019">
    <property type="protein sequence ID" value="RCX12970.1"/>
    <property type="molecule type" value="Genomic_DNA"/>
</dbReference>
<comment type="function">
    <text evidence="2 7">Synthesizes alpha-1,4-glucan chains using ADP-glucose.</text>
</comment>
<dbReference type="Pfam" id="PF08323">
    <property type="entry name" value="Glyco_transf_5"/>
    <property type="match status" value="1"/>
</dbReference>
<dbReference type="Proteomes" id="UP000253034">
    <property type="component" value="Unassembled WGS sequence"/>
</dbReference>
<evidence type="ECO:0000256" key="1">
    <source>
        <dbReference type="ARBA" id="ARBA00001478"/>
    </source>
</evidence>
<protein>
    <recommendedName>
        <fullName evidence="7">Glycogen synthase</fullName>
        <ecNumber evidence="7">2.4.1.21</ecNumber>
    </recommendedName>
    <alternativeName>
        <fullName evidence="7">Starch [bacterial glycogen] synthase</fullName>
    </alternativeName>
</protein>
<dbReference type="NCBIfam" id="TIGR02095">
    <property type="entry name" value="glgA"/>
    <property type="match status" value="1"/>
</dbReference>
<dbReference type="PANTHER" id="PTHR45825:SF11">
    <property type="entry name" value="ALPHA AMYLASE DOMAIN-CONTAINING PROTEIN"/>
    <property type="match status" value="1"/>
</dbReference>
<dbReference type="GO" id="GO:0004373">
    <property type="term" value="F:alpha-1,4-glucan glucosyltransferase (UDP-glucose donor) activity"/>
    <property type="evidence" value="ECO:0007669"/>
    <property type="project" value="InterPro"/>
</dbReference>
<dbReference type="OrthoDB" id="9808590at2"/>
<keyword evidence="4 7" id="KW-0328">Glycosyltransferase</keyword>
<evidence type="ECO:0000256" key="4">
    <source>
        <dbReference type="ARBA" id="ARBA00022676"/>
    </source>
</evidence>
<dbReference type="GO" id="GO:0009011">
    <property type="term" value="F:alpha-1,4-glucan glucosyltransferase (ADP-glucose donor) activity"/>
    <property type="evidence" value="ECO:0007669"/>
    <property type="project" value="UniProtKB-UniRule"/>
</dbReference>
<name>A0A369AUB8_9FIRM</name>
<dbReference type="PANTHER" id="PTHR45825">
    <property type="entry name" value="GRANULE-BOUND STARCH SYNTHASE 1, CHLOROPLASTIC/AMYLOPLASTIC"/>
    <property type="match status" value="1"/>
</dbReference>
<feature type="binding site" evidence="7">
    <location>
        <position position="21"/>
    </location>
    <ligand>
        <name>ADP-alpha-D-glucose</name>
        <dbReference type="ChEBI" id="CHEBI:57498"/>
    </ligand>
</feature>
<dbReference type="InterPro" id="IPR001296">
    <property type="entry name" value="Glyco_trans_1"/>
</dbReference>
<keyword evidence="6 7" id="KW-0320">Glycogen biosynthesis</keyword>
<sequence length="489" mass="55419">MQKNSGLKILFVSVEVSPFAKTGGLADVAGSLPQVLASMGNDIRVVMPQYKIIKSPMEYVTDFEVMVDFKKETCIVKGTEVPIGPRKQNGSMTVYFIGNYHYYDREGIYCYPDDGERFAFFCSAVLKMLPKIDFKPDIIHCNDWHTGPICMILKENYKDDPFYSGISTVYTVHNLEYQGNFWAEAYKLFNVGRGVLDSDKAEFYGEFSFMKAGLVYCDKISTVSEAYAREIQTPEYGEKLEGLLKKREKDLFGIINGISYNDFNPQKDKSIYKNFNAKTVHNKRENKYDLQRELGLPVGDMPVAGLISRLTGQKGLELIIESLDEIMAEQDMQFILLGSGDAHYEEAFKNAAIKYPDRISANIVFNVELAQKIYAGCDIFLMPSKFEPCGLGQMISLRYGTVPVVRAVGGLADTVIDFDEDNENGNGFSFTEFTAEAFYEALNRALRLYAEEPEKWYKLIEKGMGCNFSWTTPAKKYMKLYQTALKDEA</sequence>
<dbReference type="CDD" id="cd03791">
    <property type="entry name" value="GT5_Glycogen_synthase_DULL1-like"/>
    <property type="match status" value="1"/>
</dbReference>
<feature type="domain" description="Starch synthase catalytic" evidence="9">
    <location>
        <begin position="8"/>
        <end position="246"/>
    </location>
</feature>
<dbReference type="GO" id="GO:0005978">
    <property type="term" value="P:glycogen biosynthetic process"/>
    <property type="evidence" value="ECO:0007669"/>
    <property type="project" value="UniProtKB-UniRule"/>
</dbReference>
<evidence type="ECO:0000256" key="5">
    <source>
        <dbReference type="ARBA" id="ARBA00022679"/>
    </source>
</evidence>
<keyword evidence="11" id="KW-1185">Reference proteome</keyword>
<dbReference type="HAMAP" id="MF_00484">
    <property type="entry name" value="Glycogen_synth"/>
    <property type="match status" value="1"/>
</dbReference>
<dbReference type="UniPathway" id="UPA00164"/>
<evidence type="ECO:0000256" key="2">
    <source>
        <dbReference type="ARBA" id="ARBA00002764"/>
    </source>
</evidence>
<dbReference type="EC" id="2.4.1.21" evidence="7"/>